<keyword evidence="11" id="KW-1185">Reference proteome</keyword>
<evidence type="ECO:0000259" key="9">
    <source>
        <dbReference type="PROSITE" id="PS50928"/>
    </source>
</evidence>
<evidence type="ECO:0000256" key="3">
    <source>
        <dbReference type="ARBA" id="ARBA00022475"/>
    </source>
</evidence>
<evidence type="ECO:0000256" key="1">
    <source>
        <dbReference type="ARBA" id="ARBA00004429"/>
    </source>
</evidence>
<comment type="caution">
    <text evidence="10">The sequence shown here is derived from an EMBL/GenBank/DDBJ whole genome shotgun (WGS) entry which is preliminary data.</text>
</comment>
<evidence type="ECO:0000256" key="6">
    <source>
        <dbReference type="ARBA" id="ARBA00022989"/>
    </source>
</evidence>
<feature type="transmembrane region" description="Helical" evidence="8">
    <location>
        <begin position="512"/>
        <end position="536"/>
    </location>
</feature>
<feature type="transmembrane region" description="Helical" evidence="8">
    <location>
        <begin position="118"/>
        <end position="142"/>
    </location>
</feature>
<feature type="transmembrane region" description="Helical" evidence="8">
    <location>
        <begin position="40"/>
        <end position="61"/>
    </location>
</feature>
<accession>A0AA43XJL7</accession>
<evidence type="ECO:0000256" key="8">
    <source>
        <dbReference type="RuleBase" id="RU363032"/>
    </source>
</evidence>
<proteinExistence type="inferred from homology"/>
<evidence type="ECO:0000256" key="4">
    <source>
        <dbReference type="ARBA" id="ARBA00022519"/>
    </source>
</evidence>
<dbReference type="EMBL" id="SUMG01000005">
    <property type="protein sequence ID" value="NBG88058.1"/>
    <property type="molecule type" value="Genomic_DNA"/>
</dbReference>
<dbReference type="GO" id="GO:0055085">
    <property type="term" value="P:transmembrane transport"/>
    <property type="evidence" value="ECO:0007669"/>
    <property type="project" value="InterPro"/>
</dbReference>
<evidence type="ECO:0000256" key="7">
    <source>
        <dbReference type="ARBA" id="ARBA00023136"/>
    </source>
</evidence>
<feature type="transmembrane region" description="Helical" evidence="8">
    <location>
        <begin position="154"/>
        <end position="176"/>
    </location>
</feature>
<dbReference type="InterPro" id="IPR035906">
    <property type="entry name" value="MetI-like_sf"/>
</dbReference>
<feature type="transmembrane region" description="Helical" evidence="8">
    <location>
        <begin position="81"/>
        <end position="106"/>
    </location>
</feature>
<keyword evidence="7 8" id="KW-0472">Membrane</keyword>
<feature type="transmembrane region" description="Helical" evidence="8">
    <location>
        <begin position="381"/>
        <end position="404"/>
    </location>
</feature>
<feature type="domain" description="ABC transmembrane type-1" evidence="9">
    <location>
        <begin position="345"/>
        <end position="535"/>
    </location>
</feature>
<dbReference type="PANTHER" id="PTHR43357">
    <property type="entry name" value="INNER MEMBRANE ABC TRANSPORTER PERMEASE PROTEIN YDCV"/>
    <property type="match status" value="1"/>
</dbReference>
<keyword evidence="6 8" id="KW-1133">Transmembrane helix</keyword>
<dbReference type="CDD" id="cd06261">
    <property type="entry name" value="TM_PBP2"/>
    <property type="match status" value="2"/>
</dbReference>
<dbReference type="Proteomes" id="UP000449710">
    <property type="component" value="Unassembled WGS sequence"/>
</dbReference>
<dbReference type="GO" id="GO:0005886">
    <property type="term" value="C:plasma membrane"/>
    <property type="evidence" value="ECO:0007669"/>
    <property type="project" value="UniProtKB-SubCell"/>
</dbReference>
<dbReference type="PANTHER" id="PTHR43357:SF3">
    <property type="entry name" value="FE(3+)-TRANSPORT SYSTEM PERMEASE PROTEIN FBPB 2"/>
    <property type="match status" value="1"/>
</dbReference>
<dbReference type="Pfam" id="PF00528">
    <property type="entry name" value="BPD_transp_1"/>
    <property type="match status" value="2"/>
</dbReference>
<name>A0AA43XJL7_9CLOT</name>
<evidence type="ECO:0000313" key="11">
    <source>
        <dbReference type="Proteomes" id="UP000449710"/>
    </source>
</evidence>
<evidence type="ECO:0000256" key="2">
    <source>
        <dbReference type="ARBA" id="ARBA00022448"/>
    </source>
</evidence>
<keyword evidence="3" id="KW-1003">Cell membrane</keyword>
<feature type="transmembrane region" description="Helical" evidence="8">
    <location>
        <begin position="459"/>
        <end position="481"/>
    </location>
</feature>
<dbReference type="SUPFAM" id="SSF161098">
    <property type="entry name" value="MetI-like"/>
    <property type="match status" value="2"/>
</dbReference>
<evidence type="ECO:0000256" key="5">
    <source>
        <dbReference type="ARBA" id="ARBA00022692"/>
    </source>
</evidence>
<sequence length="539" mass="59554">MKNGKKPQRLTLLGFFPVRRGLMKGRKFGSLLGRVPPNPYLTIISIFVALFMSIPIIYVGFRGIFAGRERWLRLLDGRIPQLLVNTLGLTVVVVFFATVIGVGLAVAVTRCNIPGRKIFSWVLVLPLIIPPYVGAVTYVMIFGPAGPLGDWFQIYSFWGVAFVLTIFTYPYVFLVVRSALKRMNRNLEEAGRSLGLNNLGVFLKVNLPLLRPSIGAGGILVALYVLSDFGAISMLRYNTFTSAIYYQMGGYDNVSATILSLVLIILTVGVLWLEAKVGRKKVYFQADSSYRTLEILDIGKWRYPILAVILVIIGVTIVLPIGVLLYWSAIGLSQGALEGGFWGYLGNSLQVSLLAAGFSMVLAFPIVYLKSRYPSKFTTILQRLSYSGYALPGVIVALGIIFFFNQYIPVLYGSSFVIVIAYLIRFLPQSMQSSSASLEMIPPKIDEAARNLGEPFWKVIFKVILPLMLPGLFAGGALVFVSSMKELPATLLLRPPNFDTLAVRVWVEASEAVYHMAAPAALIIIIVSIIPIKFLLDKY</sequence>
<dbReference type="InterPro" id="IPR000515">
    <property type="entry name" value="MetI-like"/>
</dbReference>
<evidence type="ECO:0000313" key="10">
    <source>
        <dbReference type="EMBL" id="NBG88058.1"/>
    </source>
</evidence>
<feature type="transmembrane region" description="Helical" evidence="8">
    <location>
        <begin position="410"/>
        <end position="427"/>
    </location>
</feature>
<comment type="similarity">
    <text evidence="8">Belongs to the binding-protein-dependent transport system permease family.</text>
</comment>
<feature type="domain" description="ABC transmembrane type-1" evidence="9">
    <location>
        <begin position="83"/>
        <end position="272"/>
    </location>
</feature>
<dbReference type="AlphaFoldDB" id="A0AA43XJL7"/>
<dbReference type="Gene3D" id="1.10.3720.10">
    <property type="entry name" value="MetI-like"/>
    <property type="match status" value="2"/>
</dbReference>
<reference evidence="10 11" key="1">
    <citation type="submission" date="2019-04" db="EMBL/GenBank/DDBJ databases">
        <title>Isachenkonia alkalipeptolytica gen. nov. sp. nov. a new anaerobic, alkiliphilic organothrophic bacterium capable to reduce synthesized ferrihydrite isolated from a soda lake.</title>
        <authorList>
            <person name="Toshchakov S.V."/>
            <person name="Zavarzina D.G."/>
            <person name="Zhilina T.N."/>
            <person name="Kostrikina N.A."/>
            <person name="Kublanov I.V."/>
        </authorList>
    </citation>
    <scope>NUCLEOTIDE SEQUENCE [LARGE SCALE GENOMIC DNA]</scope>
    <source>
        <strain evidence="10 11">Z-1701</strain>
    </source>
</reference>
<feature type="transmembrane region" description="Helical" evidence="8">
    <location>
        <begin position="305"/>
        <end position="329"/>
    </location>
</feature>
<keyword evidence="4" id="KW-0997">Cell inner membrane</keyword>
<gene>
    <name evidence="10" type="ORF">ISALK_06040</name>
</gene>
<feature type="transmembrane region" description="Helical" evidence="8">
    <location>
        <begin position="254"/>
        <end position="273"/>
    </location>
</feature>
<comment type="subcellular location">
    <subcellularLocation>
        <location evidence="1">Cell inner membrane</location>
        <topology evidence="1">Multi-pass membrane protein</topology>
    </subcellularLocation>
    <subcellularLocation>
        <location evidence="8">Cell membrane</location>
        <topology evidence="8">Multi-pass membrane protein</topology>
    </subcellularLocation>
</comment>
<keyword evidence="2 8" id="KW-0813">Transport</keyword>
<keyword evidence="5 8" id="KW-0812">Transmembrane</keyword>
<feature type="transmembrane region" description="Helical" evidence="8">
    <location>
        <begin position="214"/>
        <end position="234"/>
    </location>
</feature>
<dbReference type="PROSITE" id="PS50928">
    <property type="entry name" value="ABC_TM1"/>
    <property type="match status" value="2"/>
</dbReference>
<organism evidence="10 11">
    <name type="scientific">Isachenkonia alkalipeptolytica</name>
    <dbReference type="NCBI Taxonomy" id="2565777"/>
    <lineage>
        <taxon>Bacteria</taxon>
        <taxon>Bacillati</taxon>
        <taxon>Bacillota</taxon>
        <taxon>Clostridia</taxon>
        <taxon>Eubacteriales</taxon>
        <taxon>Clostridiaceae</taxon>
        <taxon>Isachenkonia</taxon>
    </lineage>
</organism>
<feature type="transmembrane region" description="Helical" evidence="8">
    <location>
        <begin position="349"/>
        <end position="369"/>
    </location>
</feature>
<protein>
    <submittedName>
        <fullName evidence="10">Iron ABC transporter permease</fullName>
    </submittedName>
</protein>